<dbReference type="AlphaFoldDB" id="A0A1Y4SSJ8"/>
<feature type="transmembrane region" description="Helical" evidence="1">
    <location>
        <begin position="7"/>
        <end position="26"/>
    </location>
</feature>
<reference evidence="2 3" key="1">
    <citation type="journal article" date="2018" name="BMC Genomics">
        <title>Whole genome sequencing and function prediction of 133 gut anaerobes isolated from chicken caecum in pure cultures.</title>
        <authorList>
            <person name="Medvecky M."/>
            <person name="Cejkova D."/>
            <person name="Polansky O."/>
            <person name="Karasova D."/>
            <person name="Kubasova T."/>
            <person name="Cizek A."/>
            <person name="Rychlik I."/>
        </authorList>
    </citation>
    <scope>NUCLEOTIDE SEQUENCE [LARGE SCALE GENOMIC DNA]</scope>
    <source>
        <strain evidence="2 3">An13</strain>
    </source>
</reference>
<keyword evidence="1" id="KW-1133">Transmembrane helix</keyword>
<comment type="caution">
    <text evidence="2">The sequence shown here is derived from an EMBL/GenBank/DDBJ whole genome shotgun (WGS) entry which is preliminary data.</text>
</comment>
<sequence>MLKAKKIVYLIIGLFVLIVALLFLDWKTTYLVEVQQEDVQVFNEQIVIEMSSGTSMGYFKEAKLEEIEPGIYRIEAYYSLLSGENSGYLYEIDNSNHHIREIRQYHLDNSNHYTVIYQNHD</sequence>
<dbReference type="RefSeq" id="WP_087359547.1">
    <property type="nucleotide sequence ID" value="NZ_AP031415.1"/>
</dbReference>
<keyword evidence="3" id="KW-1185">Reference proteome</keyword>
<keyword evidence="1" id="KW-0812">Transmembrane</keyword>
<proteinExistence type="predicted"/>
<name>A0A1Y4SSJ8_9FIRM</name>
<dbReference type="EMBL" id="NFLJ01000040">
    <property type="protein sequence ID" value="OUQ32876.1"/>
    <property type="molecule type" value="Genomic_DNA"/>
</dbReference>
<protein>
    <submittedName>
        <fullName evidence="2">Uncharacterized protein</fullName>
    </submittedName>
</protein>
<accession>A0A1Y4SSJ8</accession>
<organism evidence="2 3">
    <name type="scientific">Massilimicrobiota timonensis</name>
    <dbReference type="NCBI Taxonomy" id="1776392"/>
    <lineage>
        <taxon>Bacteria</taxon>
        <taxon>Bacillati</taxon>
        <taxon>Bacillota</taxon>
        <taxon>Erysipelotrichia</taxon>
        <taxon>Erysipelotrichales</taxon>
        <taxon>Erysipelotrichaceae</taxon>
        <taxon>Massilimicrobiota</taxon>
    </lineage>
</organism>
<gene>
    <name evidence="2" type="ORF">B5E75_12015</name>
</gene>
<evidence type="ECO:0000256" key="1">
    <source>
        <dbReference type="SAM" id="Phobius"/>
    </source>
</evidence>
<evidence type="ECO:0000313" key="3">
    <source>
        <dbReference type="Proteomes" id="UP000195305"/>
    </source>
</evidence>
<evidence type="ECO:0000313" key="2">
    <source>
        <dbReference type="EMBL" id="OUQ32876.1"/>
    </source>
</evidence>
<dbReference type="Proteomes" id="UP000195305">
    <property type="component" value="Unassembled WGS sequence"/>
</dbReference>
<keyword evidence="1" id="KW-0472">Membrane</keyword>
<dbReference type="OrthoDB" id="9847874at2"/>